<gene>
    <name evidence="2" type="ORF">ENR64_13740</name>
</gene>
<dbReference type="EMBL" id="DSRU01000203">
    <property type="protein sequence ID" value="HFM98791.1"/>
    <property type="molecule type" value="Genomic_DNA"/>
</dbReference>
<accession>A0A7C3KFM4</accession>
<reference evidence="2" key="1">
    <citation type="journal article" date="2020" name="mSystems">
        <title>Genome- and Community-Level Interaction Insights into Carbon Utilization and Element Cycling Functions of Hydrothermarchaeota in Hydrothermal Sediment.</title>
        <authorList>
            <person name="Zhou Z."/>
            <person name="Liu Y."/>
            <person name="Xu W."/>
            <person name="Pan J."/>
            <person name="Luo Z.H."/>
            <person name="Li M."/>
        </authorList>
    </citation>
    <scope>NUCLEOTIDE SEQUENCE [LARGE SCALE GENOMIC DNA]</scope>
    <source>
        <strain evidence="2">SpSt-418</strain>
    </source>
</reference>
<keyword evidence="1" id="KW-0732">Signal</keyword>
<dbReference type="NCBIfam" id="NF033465">
    <property type="entry name" value="PTPA-CTERM"/>
    <property type="match status" value="1"/>
</dbReference>
<feature type="signal peptide" evidence="1">
    <location>
        <begin position="1"/>
        <end position="26"/>
    </location>
</feature>
<evidence type="ECO:0000313" key="2">
    <source>
        <dbReference type="EMBL" id="HFM98791.1"/>
    </source>
</evidence>
<feature type="chain" id="PRO_5027766263" evidence="1">
    <location>
        <begin position="27"/>
        <end position="232"/>
    </location>
</feature>
<comment type="caution">
    <text evidence="2">The sequence shown here is derived from an EMBL/GenBank/DDBJ whole genome shotgun (WGS) entry which is preliminary data.</text>
</comment>
<evidence type="ECO:0000256" key="1">
    <source>
        <dbReference type="SAM" id="SignalP"/>
    </source>
</evidence>
<dbReference type="AlphaFoldDB" id="A0A7C3KFM4"/>
<sequence length="232" mass="24607">MNLQKTTMTLAIAVSAMALAPAVANAASITHKTSSFSFNEETVPNGLLGSSSLPYFNTALGTLNSVTYEILGDASASVTFTNLSKTRTGYASAYASLWSYGYLNPSFSSWYGYVEAYASAYSNSLAPGGSISDTATNNYVSGPITLTESYLLDLFKGSGNFAVEFYGYFNGSSYTNLSNYLVSSTGEVNGLRAKITYDYTPIPTPALLPGLLALGAGFLRKRKVEEAVEVEA</sequence>
<organism evidence="2">
    <name type="scientific">Oscillatoriales cyanobacterium SpSt-418</name>
    <dbReference type="NCBI Taxonomy" id="2282169"/>
    <lineage>
        <taxon>Bacteria</taxon>
        <taxon>Bacillati</taxon>
        <taxon>Cyanobacteriota</taxon>
        <taxon>Cyanophyceae</taxon>
        <taxon>Oscillatoriophycideae</taxon>
        <taxon>Oscillatoriales</taxon>
    </lineage>
</organism>
<name>A0A7C3KFM4_9CYAN</name>
<proteinExistence type="predicted"/>
<dbReference type="NCBIfam" id="NF033208">
    <property type="entry name" value="choice_anch_E"/>
    <property type="match status" value="1"/>
</dbReference>
<protein>
    <submittedName>
        <fullName evidence="2">PTPA-CTERM sorting domain-containing protein</fullName>
    </submittedName>
</protein>